<feature type="compositionally biased region" description="Polar residues" evidence="1">
    <location>
        <begin position="206"/>
        <end position="218"/>
    </location>
</feature>
<gene>
    <name evidence="2" type="ORF">M378DRAFT_422611</name>
</gene>
<evidence type="ECO:0000256" key="1">
    <source>
        <dbReference type="SAM" id="MobiDB-lite"/>
    </source>
</evidence>
<accession>A0A0C2WLF0</accession>
<reference evidence="2 3" key="1">
    <citation type="submission" date="2014-04" db="EMBL/GenBank/DDBJ databases">
        <title>Evolutionary Origins and Diversification of the Mycorrhizal Mutualists.</title>
        <authorList>
            <consortium name="DOE Joint Genome Institute"/>
            <consortium name="Mycorrhizal Genomics Consortium"/>
            <person name="Kohler A."/>
            <person name="Kuo A."/>
            <person name="Nagy L.G."/>
            <person name="Floudas D."/>
            <person name="Copeland A."/>
            <person name="Barry K.W."/>
            <person name="Cichocki N."/>
            <person name="Veneault-Fourrey C."/>
            <person name="LaButti K."/>
            <person name="Lindquist E.A."/>
            <person name="Lipzen A."/>
            <person name="Lundell T."/>
            <person name="Morin E."/>
            <person name="Murat C."/>
            <person name="Riley R."/>
            <person name="Ohm R."/>
            <person name="Sun H."/>
            <person name="Tunlid A."/>
            <person name="Henrissat B."/>
            <person name="Grigoriev I.V."/>
            <person name="Hibbett D.S."/>
            <person name="Martin F."/>
        </authorList>
    </citation>
    <scope>NUCLEOTIDE SEQUENCE [LARGE SCALE GENOMIC DNA]</scope>
    <source>
        <strain evidence="2 3">Koide BX008</strain>
    </source>
</reference>
<dbReference type="HOGENOM" id="CLU_1160849_0_0_1"/>
<proteinExistence type="predicted"/>
<organism evidence="2 3">
    <name type="scientific">Amanita muscaria (strain Koide BX008)</name>
    <dbReference type="NCBI Taxonomy" id="946122"/>
    <lineage>
        <taxon>Eukaryota</taxon>
        <taxon>Fungi</taxon>
        <taxon>Dikarya</taxon>
        <taxon>Basidiomycota</taxon>
        <taxon>Agaricomycotina</taxon>
        <taxon>Agaricomycetes</taxon>
        <taxon>Agaricomycetidae</taxon>
        <taxon>Agaricales</taxon>
        <taxon>Pluteineae</taxon>
        <taxon>Amanitaceae</taxon>
        <taxon>Amanita</taxon>
    </lineage>
</organism>
<name>A0A0C2WLF0_AMAMK</name>
<feature type="region of interest" description="Disordered" evidence="1">
    <location>
        <begin position="191"/>
        <end position="224"/>
    </location>
</feature>
<protein>
    <submittedName>
        <fullName evidence="2">Uncharacterized protein</fullName>
    </submittedName>
</protein>
<sequence length="239" mass="27242">MIQLHHIEHLLYRLDTRHQYYRQRISTCPTQILLYETRITHYRLMVHIVETGVVTVITATVDLEKALPKEVNSTTFSTLDCSSEFHLISNRNSSFAKYTHAYDVDPSSILPPSPHVLTSNESGRLEEYNLPPQQTEISIQHARLLKETAAYLVLKIATHLRSCAFHDDNAAACIFAQLEIREDVKPTLNVDGLQGPDKRIRMQAKPNAQSGSSQNTRSRPGRLSCLESNGRRLFRGWYA</sequence>
<dbReference type="InParanoid" id="A0A0C2WLF0"/>
<dbReference type="Proteomes" id="UP000054549">
    <property type="component" value="Unassembled WGS sequence"/>
</dbReference>
<dbReference type="AlphaFoldDB" id="A0A0C2WLF0"/>
<evidence type="ECO:0000313" key="2">
    <source>
        <dbReference type="EMBL" id="KIL57008.1"/>
    </source>
</evidence>
<keyword evidence="3" id="KW-1185">Reference proteome</keyword>
<evidence type="ECO:0000313" key="3">
    <source>
        <dbReference type="Proteomes" id="UP000054549"/>
    </source>
</evidence>
<dbReference type="EMBL" id="KN818387">
    <property type="protein sequence ID" value="KIL57008.1"/>
    <property type="molecule type" value="Genomic_DNA"/>
</dbReference>